<dbReference type="Proteomes" id="UP000256601">
    <property type="component" value="Unassembled WGS sequence"/>
</dbReference>
<dbReference type="PROSITE" id="PS01154">
    <property type="entry name" value="RNA_POL_L_13KD"/>
    <property type="match status" value="1"/>
</dbReference>
<dbReference type="CDD" id="cd07029">
    <property type="entry name" value="RNAP_I_III_AC19"/>
    <property type="match status" value="1"/>
</dbReference>
<dbReference type="InterPro" id="IPR036603">
    <property type="entry name" value="RBP11-like"/>
</dbReference>
<evidence type="ECO:0000256" key="4">
    <source>
        <dbReference type="ARBA" id="ARBA00023242"/>
    </source>
</evidence>
<protein>
    <submittedName>
        <fullName evidence="9">DNA-directed RNA polymerase</fullName>
    </submittedName>
</protein>
<dbReference type="OrthoDB" id="510325at2759"/>
<dbReference type="eggNOG" id="KOG3438">
    <property type="taxonomic scope" value="Eukaryota"/>
</dbReference>
<dbReference type="Proteomes" id="UP000182444">
    <property type="component" value="Chromosome 1E"/>
</dbReference>
<evidence type="ECO:0000256" key="3">
    <source>
        <dbReference type="ARBA" id="ARBA00023163"/>
    </source>
</evidence>
<dbReference type="InterPro" id="IPR008193">
    <property type="entry name" value="RNA_pol_Rpb11_13-16kDa_CS"/>
</dbReference>
<dbReference type="PANTHER" id="PTHR13946">
    <property type="entry name" value="DNA-DIRECTED RNA POLYMERASE I,II,III"/>
    <property type="match status" value="1"/>
</dbReference>
<comment type="similarity">
    <text evidence="5">Belongs to the archaeal Rpo11/eukaryotic RPB11/RPC19 RNA polymerase subunit family.</text>
</comment>
<comment type="subcellular location">
    <subcellularLocation>
        <location evidence="1">Nucleus</location>
    </subcellularLocation>
</comment>
<dbReference type="Gene3D" id="3.30.1360.10">
    <property type="entry name" value="RNA polymerase, RBP11-like subunit"/>
    <property type="match status" value="1"/>
</dbReference>
<dbReference type="GO" id="GO:0006362">
    <property type="term" value="P:transcription elongation by RNA polymerase I"/>
    <property type="evidence" value="ECO:0007669"/>
    <property type="project" value="TreeGrafter"/>
</dbReference>
<evidence type="ECO:0000259" key="7">
    <source>
        <dbReference type="Pfam" id="PF13656"/>
    </source>
</evidence>
<dbReference type="PANTHER" id="PTHR13946:SF28">
    <property type="entry name" value="DNA-DIRECTED RNA POLYMERASES I AND III SUBUNIT RPAC2"/>
    <property type="match status" value="1"/>
</dbReference>
<feature type="region of interest" description="Disordered" evidence="6">
    <location>
        <begin position="1"/>
        <end position="37"/>
    </location>
</feature>
<evidence type="ECO:0000256" key="1">
    <source>
        <dbReference type="ARBA" id="ARBA00004123"/>
    </source>
</evidence>
<evidence type="ECO:0000313" key="9">
    <source>
        <dbReference type="EMBL" id="RDW27557.1"/>
    </source>
</evidence>
<name>A0A1D8NK91_YARLL</name>
<feature type="compositionally biased region" description="Acidic residues" evidence="6">
    <location>
        <begin position="10"/>
        <end position="22"/>
    </location>
</feature>
<dbReference type="GO" id="GO:0055029">
    <property type="term" value="C:nuclear DNA-directed RNA polymerase complex"/>
    <property type="evidence" value="ECO:0007669"/>
    <property type="project" value="UniProtKB-ARBA"/>
</dbReference>
<dbReference type="InterPro" id="IPR022905">
    <property type="entry name" value="Rpo11-like"/>
</dbReference>
<dbReference type="GO" id="GO:0005736">
    <property type="term" value="C:RNA polymerase I complex"/>
    <property type="evidence" value="ECO:0007669"/>
    <property type="project" value="TreeGrafter"/>
</dbReference>
<dbReference type="EMBL" id="CP017557">
    <property type="protein sequence ID" value="AOW06047.1"/>
    <property type="molecule type" value="Genomic_DNA"/>
</dbReference>
<dbReference type="VEuPathDB" id="FungiDB:YALI0_E27676g"/>
<keyword evidence="3" id="KW-0804">Transcription</keyword>
<proteinExistence type="inferred from homology"/>
<dbReference type="KEGG" id="yli:2912261"/>
<evidence type="ECO:0000313" key="8">
    <source>
        <dbReference type="EMBL" id="AOW06047.1"/>
    </source>
</evidence>
<dbReference type="GO" id="GO:0005666">
    <property type="term" value="C:RNA polymerase III complex"/>
    <property type="evidence" value="ECO:0007669"/>
    <property type="project" value="TreeGrafter"/>
</dbReference>
<gene>
    <name evidence="9" type="ORF">B0I71DRAFT_128980</name>
    <name evidence="8" type="ORF">YALI1_E32622g</name>
</gene>
<dbReference type="FunFam" id="3.30.1360.10:FF:000012">
    <property type="entry name" value="DNA-directed RNA polymerases I and III subunit RPAC2"/>
    <property type="match status" value="1"/>
</dbReference>
<evidence type="ECO:0000256" key="6">
    <source>
        <dbReference type="SAM" id="MobiDB-lite"/>
    </source>
</evidence>
<dbReference type="Pfam" id="PF13656">
    <property type="entry name" value="RNA_pol_L_2"/>
    <property type="match status" value="1"/>
</dbReference>
<dbReference type="GO" id="GO:0006383">
    <property type="term" value="P:transcription by RNA polymerase III"/>
    <property type="evidence" value="ECO:0007669"/>
    <property type="project" value="TreeGrafter"/>
</dbReference>
<keyword evidence="2 9" id="KW-0240">DNA-directed RNA polymerase</keyword>
<dbReference type="VEuPathDB" id="FungiDB:YALI1_E32622g"/>
<reference evidence="8 10" key="1">
    <citation type="journal article" date="2016" name="PLoS ONE">
        <title>Sequence Assembly of Yarrowia lipolytica Strain W29/CLIB89 Shows Transposable Element Diversity.</title>
        <authorList>
            <person name="Magnan C."/>
            <person name="Yu J."/>
            <person name="Chang I."/>
            <person name="Jahn E."/>
            <person name="Kanomata Y."/>
            <person name="Wu J."/>
            <person name="Zeller M."/>
            <person name="Oakes M."/>
            <person name="Baldi P."/>
            <person name="Sandmeyer S."/>
        </authorList>
    </citation>
    <scope>NUCLEOTIDE SEQUENCE [LARGE SCALE GENOMIC DNA]</scope>
    <source>
        <strain evidence="8">CLIB89</strain>
        <strain evidence="10">CLIB89(W29)</strain>
    </source>
</reference>
<dbReference type="InterPro" id="IPR009025">
    <property type="entry name" value="RBP11-like_dimer"/>
</dbReference>
<organism evidence="8 10">
    <name type="scientific">Yarrowia lipolytica</name>
    <name type="common">Candida lipolytica</name>
    <dbReference type="NCBI Taxonomy" id="4952"/>
    <lineage>
        <taxon>Eukaryota</taxon>
        <taxon>Fungi</taxon>
        <taxon>Dikarya</taxon>
        <taxon>Ascomycota</taxon>
        <taxon>Saccharomycotina</taxon>
        <taxon>Dipodascomycetes</taxon>
        <taxon>Dipodascales</taxon>
        <taxon>Dipodascales incertae sedis</taxon>
        <taxon>Yarrowia</taxon>
    </lineage>
</organism>
<evidence type="ECO:0000256" key="5">
    <source>
        <dbReference type="ARBA" id="ARBA00025751"/>
    </source>
</evidence>
<dbReference type="InterPro" id="IPR033898">
    <property type="entry name" value="RNAP_AC19"/>
</dbReference>
<feature type="compositionally biased region" description="Basic and acidic residues" evidence="6">
    <location>
        <begin position="23"/>
        <end position="37"/>
    </location>
</feature>
<feature type="domain" description="DNA-directed RNA polymerase RBP11-like dimerisation" evidence="7">
    <location>
        <begin position="66"/>
        <end position="138"/>
    </location>
</feature>
<evidence type="ECO:0000313" key="11">
    <source>
        <dbReference type="Proteomes" id="UP000256601"/>
    </source>
</evidence>
<evidence type="ECO:0000313" key="10">
    <source>
        <dbReference type="Proteomes" id="UP000182444"/>
    </source>
</evidence>
<keyword evidence="4" id="KW-0539">Nucleus</keyword>
<dbReference type="EMBL" id="KZ858961">
    <property type="protein sequence ID" value="RDW27557.1"/>
    <property type="molecule type" value="Genomic_DNA"/>
</dbReference>
<reference evidence="9 11" key="2">
    <citation type="submission" date="2018-07" db="EMBL/GenBank/DDBJ databases">
        <title>Draft Genome Assemblies for Five Robust Yarrowia lipolytica Strains Exhibiting High Lipid Production and Pentose Sugar Utilization and Sugar Alcohol Secretion from Undetoxified Lignocellulosic Biomass Hydrolysates.</title>
        <authorList>
            <consortium name="DOE Joint Genome Institute"/>
            <person name="Walker C."/>
            <person name="Ryu S."/>
            <person name="Na H."/>
            <person name="Zane M."/>
            <person name="LaButti K."/>
            <person name="Lipzen A."/>
            <person name="Haridas S."/>
            <person name="Barry K."/>
            <person name="Grigoriev I.V."/>
            <person name="Quarterman J."/>
            <person name="Slininger P."/>
            <person name="Dien B."/>
            <person name="Trinh C.T."/>
        </authorList>
    </citation>
    <scope>NUCLEOTIDE SEQUENCE [LARGE SCALE GENOMIC DNA]</scope>
    <source>
        <strain evidence="9 11">YB392</strain>
    </source>
</reference>
<dbReference type="GO" id="GO:0046983">
    <property type="term" value="F:protein dimerization activity"/>
    <property type="evidence" value="ECO:0007669"/>
    <property type="project" value="InterPro"/>
</dbReference>
<accession>A0A1D8NK91</accession>
<dbReference type="HAMAP" id="MF_00261">
    <property type="entry name" value="RNApol_arch_Rpo11"/>
    <property type="match status" value="1"/>
</dbReference>
<dbReference type="SUPFAM" id="SSF55257">
    <property type="entry name" value="RBP11-like subunits of RNA polymerase"/>
    <property type="match status" value="1"/>
</dbReference>
<evidence type="ECO:0000256" key="2">
    <source>
        <dbReference type="ARBA" id="ARBA00022478"/>
    </source>
</evidence>
<sequence length="151" mass="16890">MSAHDKDGDVVMDEDVAPEISEEERLAQEKAERKQELNQKADDFHAEFMANKFTILPGASADKTACSFQFTEEDHTIGNALQYIIMKNPEVEFCGYSIPHPSEAKLNIRIQTYGDITAIEALQKGLDDLIQACDVVKNKFTDAVTDFTSKN</sequence>
<dbReference type="AlphaFoldDB" id="A0A1D8NK91"/>
<dbReference type="GO" id="GO:0003899">
    <property type="term" value="F:DNA-directed RNA polymerase activity"/>
    <property type="evidence" value="ECO:0007669"/>
    <property type="project" value="InterPro"/>
</dbReference>
<dbReference type="GO" id="GO:0003677">
    <property type="term" value="F:DNA binding"/>
    <property type="evidence" value="ECO:0007669"/>
    <property type="project" value="InterPro"/>
</dbReference>